<feature type="compositionally biased region" description="Acidic residues" evidence="1">
    <location>
        <begin position="107"/>
        <end position="119"/>
    </location>
</feature>
<dbReference type="InterPro" id="IPR016553">
    <property type="entry name" value="PTPRCAP"/>
</dbReference>
<dbReference type="PANTHER" id="PTHR15312">
    <property type="entry name" value="PROTEIN TYROSINE PHOSPHATASE RECEPTOR TYPE C-ASSOCIATED PROTEIN"/>
    <property type="match status" value="1"/>
</dbReference>
<protein>
    <submittedName>
        <fullName evidence="3">Uncharacterized protein</fullName>
    </submittedName>
</protein>
<keyword evidence="2" id="KW-0812">Transmembrane</keyword>
<proteinExistence type="predicted"/>
<name>A0A834BR35_ORYME</name>
<evidence type="ECO:0000256" key="2">
    <source>
        <dbReference type="SAM" id="Phobius"/>
    </source>
</evidence>
<organism evidence="3 4">
    <name type="scientific">Oryzias melastigma</name>
    <name type="common">Marine medaka</name>
    <dbReference type="NCBI Taxonomy" id="30732"/>
    <lineage>
        <taxon>Eukaryota</taxon>
        <taxon>Metazoa</taxon>
        <taxon>Chordata</taxon>
        <taxon>Craniata</taxon>
        <taxon>Vertebrata</taxon>
        <taxon>Euteleostomi</taxon>
        <taxon>Actinopterygii</taxon>
        <taxon>Neopterygii</taxon>
        <taxon>Teleostei</taxon>
        <taxon>Neoteleostei</taxon>
        <taxon>Acanthomorphata</taxon>
        <taxon>Ovalentaria</taxon>
        <taxon>Atherinomorphae</taxon>
        <taxon>Beloniformes</taxon>
        <taxon>Adrianichthyidae</taxon>
        <taxon>Oryziinae</taxon>
        <taxon>Oryzias</taxon>
    </lineage>
</organism>
<feature type="region of interest" description="Disordered" evidence="1">
    <location>
        <begin position="76"/>
        <end position="208"/>
    </location>
</feature>
<evidence type="ECO:0000313" key="4">
    <source>
        <dbReference type="Proteomes" id="UP000646548"/>
    </source>
</evidence>
<comment type="caution">
    <text evidence="3">The sequence shown here is derived from an EMBL/GenBank/DDBJ whole genome shotgun (WGS) entry which is preliminary data.</text>
</comment>
<dbReference type="EMBL" id="WKFB01001022">
    <property type="protein sequence ID" value="KAF6715870.1"/>
    <property type="molecule type" value="Genomic_DNA"/>
</dbReference>
<dbReference type="AlphaFoldDB" id="A0A834BR35"/>
<keyword evidence="2" id="KW-1133">Transmembrane helix</keyword>
<accession>A0A834BR35</accession>
<dbReference type="Proteomes" id="UP000646548">
    <property type="component" value="Unassembled WGS sequence"/>
</dbReference>
<reference evidence="3" key="1">
    <citation type="journal article" name="BMC Genomics">
        <title>Long-read sequencing and de novo genome assembly of marine medaka (Oryzias melastigma).</title>
        <authorList>
            <person name="Liang P."/>
            <person name="Saqib H.S.A."/>
            <person name="Ni X."/>
            <person name="Shen Y."/>
        </authorList>
    </citation>
    <scope>NUCLEOTIDE SEQUENCE</scope>
    <source>
        <strain evidence="3">Bigg-433</strain>
    </source>
</reference>
<gene>
    <name evidence="3" type="ORF">FQA47_008854</name>
</gene>
<dbReference type="PANTHER" id="PTHR15312:SF1">
    <property type="entry name" value="PROTEIN TYROSINE PHOSPHATASE RECEPTOR TYPE C-ASSOCIATED PROTEIN"/>
    <property type="match status" value="1"/>
</dbReference>
<keyword evidence="2" id="KW-0472">Membrane</keyword>
<feature type="compositionally biased region" description="Basic and acidic residues" evidence="1">
    <location>
        <begin position="160"/>
        <end position="173"/>
    </location>
</feature>
<feature type="compositionally biased region" description="Acidic residues" evidence="1">
    <location>
        <begin position="82"/>
        <end position="100"/>
    </location>
</feature>
<evidence type="ECO:0000256" key="1">
    <source>
        <dbReference type="SAM" id="MobiDB-lite"/>
    </source>
</evidence>
<feature type="compositionally biased region" description="Polar residues" evidence="1">
    <location>
        <begin position="120"/>
        <end position="134"/>
    </location>
</feature>
<sequence>MKDSKEEMQLSTKTVLFLFFFLIALLVLLFLLYKKLNRETNGEYTVHRMVYKEGGVRDRMRAAVLTVEGHLGFQLWPHSDNDIENMDGEDDVERQEEDENSQASDSGGEDDQENPENDSTDPSNTSEGKGGENSSVEDVEEGEHRRLMVAADVTNETSEDTEKKIEENKKVEGGEGTGLLIDLKQFSGSAIWSEEDVGDSKGGDLTAL</sequence>
<feature type="transmembrane region" description="Helical" evidence="2">
    <location>
        <begin position="15"/>
        <end position="33"/>
    </location>
</feature>
<evidence type="ECO:0000313" key="3">
    <source>
        <dbReference type="EMBL" id="KAF6715870.1"/>
    </source>
</evidence>